<dbReference type="Proteomes" id="UP000758155">
    <property type="component" value="Unassembled WGS sequence"/>
</dbReference>
<feature type="transmembrane region" description="Helical" evidence="1">
    <location>
        <begin position="538"/>
        <end position="558"/>
    </location>
</feature>
<evidence type="ECO:0000256" key="1">
    <source>
        <dbReference type="SAM" id="Phobius"/>
    </source>
</evidence>
<keyword evidence="1" id="KW-0812">Transmembrane</keyword>
<protein>
    <submittedName>
        <fullName evidence="2">Uncharacterized protein</fullName>
    </submittedName>
</protein>
<name>A0A9P4WYB9_9PLEO</name>
<dbReference type="OrthoDB" id="4734538at2759"/>
<keyword evidence="1" id="KW-0472">Membrane</keyword>
<keyword evidence="1" id="KW-1133">Transmembrane helix</keyword>
<evidence type="ECO:0000313" key="3">
    <source>
        <dbReference type="Proteomes" id="UP000758155"/>
    </source>
</evidence>
<feature type="transmembrane region" description="Helical" evidence="1">
    <location>
        <begin position="168"/>
        <end position="188"/>
    </location>
</feature>
<dbReference type="EMBL" id="SWKV01000007">
    <property type="protein sequence ID" value="KAF3045061.1"/>
    <property type="molecule type" value="Genomic_DNA"/>
</dbReference>
<proteinExistence type="predicted"/>
<feature type="transmembrane region" description="Helical" evidence="1">
    <location>
        <begin position="49"/>
        <end position="70"/>
    </location>
</feature>
<organism evidence="2 3">
    <name type="scientific">Didymella heteroderae</name>
    <dbReference type="NCBI Taxonomy" id="1769908"/>
    <lineage>
        <taxon>Eukaryota</taxon>
        <taxon>Fungi</taxon>
        <taxon>Dikarya</taxon>
        <taxon>Ascomycota</taxon>
        <taxon>Pezizomycotina</taxon>
        <taxon>Dothideomycetes</taxon>
        <taxon>Pleosporomycetidae</taxon>
        <taxon>Pleosporales</taxon>
        <taxon>Pleosporineae</taxon>
        <taxon>Didymellaceae</taxon>
        <taxon>Didymella</taxon>
    </lineage>
</organism>
<accession>A0A9P4WYB9</accession>
<feature type="transmembrane region" description="Helical" evidence="1">
    <location>
        <begin position="97"/>
        <end position="122"/>
    </location>
</feature>
<sequence>MSQQLLPSTAATARDSHSDFEDKADELDHHAVGSSLSTLGQLLWRHRNVGLATVPGIVCVGAACWFTQWLSMQLPECQKWAFNCDLSPSVRFFYRNFGLVQGIVTAIYSIGLAALAFSAHVFSESAFWPLSHQQCFSISQMDTYLEASRGSILSTLPALCMVRTLDSAVVLLLTTFITLTPLAAAPVIGQVYSKVNITVQYQGRLQVGGGINVPYAQSNPPGPTRERSTALYTSWQTRLSDEPLPKYRLWFVDRTLMAERGNFTIGTVGIQQDIQCGGWVAKPNKEWVAGGGQRFMAFNTSMRSSQDKSGFEDQKTRHSGIVRVRDVNKLAVWVHNYTFTNANKTTATLIFAALDGKIEDGQMTNTKHLPDDARTKGISSIACQVTVEMMEATLKVGDAPGPVTPVNSMTNLKVFGQLDPSERNHTRNMNELALWFAVAPVANGAYVYGTQPMYRYIPKWLPERYTENSAGHNYGWTVNYIKRFIRISTGASILGEVGKYAIHQDTEDENAEDVKKAVTVQFPSYVHVMKMDPSKPRLLIVLPLIILGCGTILIIWNVKRHKAMGIPIKSQAPLVEMIKSSQTKDVADAAARPSDLGRQRLRFKKGTDGTWGFYNVT</sequence>
<comment type="caution">
    <text evidence="2">The sequence shown here is derived from an EMBL/GenBank/DDBJ whole genome shotgun (WGS) entry which is preliminary data.</text>
</comment>
<gene>
    <name evidence="2" type="ORF">E8E12_006935</name>
</gene>
<feature type="transmembrane region" description="Helical" evidence="1">
    <location>
        <begin position="432"/>
        <end position="449"/>
    </location>
</feature>
<reference evidence="2" key="1">
    <citation type="submission" date="2019-04" db="EMBL/GenBank/DDBJ databases">
        <title>Sequencing of skin fungus with MAO and IRED activity.</title>
        <authorList>
            <person name="Marsaioli A.J."/>
            <person name="Bonatto J.M.C."/>
            <person name="Reis Junior O."/>
        </authorList>
    </citation>
    <scope>NUCLEOTIDE SEQUENCE</scope>
    <source>
        <strain evidence="2">28M1</strain>
    </source>
</reference>
<evidence type="ECO:0000313" key="2">
    <source>
        <dbReference type="EMBL" id="KAF3045061.1"/>
    </source>
</evidence>
<keyword evidence="3" id="KW-1185">Reference proteome</keyword>
<dbReference type="AlphaFoldDB" id="A0A9P4WYB9"/>